<proteinExistence type="predicted"/>
<gene>
    <name evidence="2" type="ORF">PEBR_42589</name>
</gene>
<organism evidence="2 3">
    <name type="scientific">Penicillium brasilianum</name>
    <dbReference type="NCBI Taxonomy" id="104259"/>
    <lineage>
        <taxon>Eukaryota</taxon>
        <taxon>Fungi</taxon>
        <taxon>Dikarya</taxon>
        <taxon>Ascomycota</taxon>
        <taxon>Pezizomycotina</taxon>
        <taxon>Eurotiomycetes</taxon>
        <taxon>Eurotiomycetidae</taxon>
        <taxon>Eurotiales</taxon>
        <taxon>Aspergillaceae</taxon>
        <taxon>Penicillium</taxon>
    </lineage>
</organism>
<evidence type="ECO:0000313" key="2">
    <source>
        <dbReference type="EMBL" id="OOQ81549.1"/>
    </source>
</evidence>
<protein>
    <submittedName>
        <fullName evidence="2">Uncharacterized protein</fullName>
    </submittedName>
</protein>
<evidence type="ECO:0000256" key="1">
    <source>
        <dbReference type="SAM" id="MobiDB-lite"/>
    </source>
</evidence>
<dbReference type="Proteomes" id="UP000190744">
    <property type="component" value="Unassembled WGS sequence"/>
</dbReference>
<dbReference type="AlphaFoldDB" id="A0A1S9R7Q0"/>
<feature type="compositionally biased region" description="Low complexity" evidence="1">
    <location>
        <begin position="109"/>
        <end position="130"/>
    </location>
</feature>
<accession>A0A1S9R7Q0</accession>
<feature type="compositionally biased region" description="Polar residues" evidence="1">
    <location>
        <begin position="32"/>
        <end position="45"/>
    </location>
</feature>
<name>A0A1S9R7Q0_PENBI</name>
<feature type="compositionally biased region" description="Polar residues" evidence="1">
    <location>
        <begin position="88"/>
        <end position="105"/>
    </location>
</feature>
<reference evidence="3" key="1">
    <citation type="submission" date="2015-09" db="EMBL/GenBank/DDBJ databases">
        <authorList>
            <person name="Fill T.P."/>
            <person name="Baretta J.F."/>
            <person name="de Almeida L.G."/>
            <person name="Rocha M."/>
            <person name="de Souza D.H."/>
            <person name="Malavazi I."/>
            <person name="Cerdeira L.T."/>
            <person name="Hong H."/>
            <person name="Samborskyy M."/>
            <person name="de Vasconcelos A.T."/>
            <person name="Leadlay P."/>
            <person name="Rodrigues-Filho E."/>
        </authorList>
    </citation>
    <scope>NUCLEOTIDE SEQUENCE [LARGE SCALE GENOMIC DNA]</scope>
    <source>
        <strain evidence="3">LaBioMMi 136</strain>
    </source>
</reference>
<feature type="region of interest" description="Disordered" evidence="1">
    <location>
        <begin position="1"/>
        <end position="149"/>
    </location>
</feature>
<feature type="compositionally biased region" description="Polar residues" evidence="1">
    <location>
        <begin position="1"/>
        <end position="20"/>
    </location>
</feature>
<evidence type="ECO:0000313" key="3">
    <source>
        <dbReference type="Proteomes" id="UP000190744"/>
    </source>
</evidence>
<comment type="caution">
    <text evidence="2">The sequence shown here is derived from an EMBL/GenBank/DDBJ whole genome shotgun (WGS) entry which is preliminary data.</text>
</comment>
<dbReference type="EMBL" id="LJBN01000246">
    <property type="protein sequence ID" value="OOQ81549.1"/>
    <property type="molecule type" value="Genomic_DNA"/>
</dbReference>
<sequence>MFATQTIPSSPTTPFRQTGHYTPARPSPLGPRSTNIATPSWTMGSPTRAGHTQKPTGHDENAQIAPISFPNFAVHTEQPQRYHDPNPVSASNEHSNSPSFVNIASSPAPFTFHSTFHSTSQQQPQQPQQQSNVFSPTSPSPASPTPSTRPRYAERYAAQIANPMRSTTSLARSKTRKMFLNRVKNERDAGRFEARGEQMMMAEYLADKRRWEECMARDVDGVLRGVEGDIEDDGMLPDEAELKALDEFVSQEEAMERAWQESLVNSHGLAEQDAPFSDAEYDDLFMHLEEPAQDMDMS</sequence>